<dbReference type="InterPro" id="IPR014030">
    <property type="entry name" value="Ketoacyl_synth_N"/>
</dbReference>
<evidence type="ECO:0000313" key="9">
    <source>
        <dbReference type="EMBL" id="MFC4534993.1"/>
    </source>
</evidence>
<dbReference type="InterPro" id="IPR020806">
    <property type="entry name" value="PKS_PP-bd"/>
</dbReference>
<dbReference type="InterPro" id="IPR036736">
    <property type="entry name" value="ACP-like_sf"/>
</dbReference>
<evidence type="ECO:0000259" key="8">
    <source>
        <dbReference type="PROSITE" id="PS52019"/>
    </source>
</evidence>
<keyword evidence="10" id="KW-1185">Reference proteome</keyword>
<dbReference type="SUPFAM" id="SSF47336">
    <property type="entry name" value="ACP-like"/>
    <property type="match status" value="2"/>
</dbReference>
<dbReference type="InterPro" id="IPR057326">
    <property type="entry name" value="KR_dom"/>
</dbReference>
<feature type="domain" description="Ketosynthase family 3 (KS3)" evidence="7">
    <location>
        <begin position="102"/>
        <end position="527"/>
    </location>
</feature>
<dbReference type="PROSITE" id="PS50075">
    <property type="entry name" value="CARRIER"/>
    <property type="match status" value="2"/>
</dbReference>
<feature type="active site" description="Proton acceptor; for dehydratase activity" evidence="4">
    <location>
        <position position="1058"/>
    </location>
</feature>
<dbReference type="SMART" id="SM00823">
    <property type="entry name" value="PKS_PP"/>
    <property type="match status" value="2"/>
</dbReference>
<feature type="region of interest" description="Disordered" evidence="5">
    <location>
        <begin position="1874"/>
        <end position="1894"/>
    </location>
</feature>
<evidence type="ECO:0000256" key="5">
    <source>
        <dbReference type="SAM" id="MobiDB-lite"/>
    </source>
</evidence>
<dbReference type="Pfam" id="PF00698">
    <property type="entry name" value="Acyl_transf_1"/>
    <property type="match status" value="1"/>
</dbReference>
<dbReference type="SMART" id="SM00822">
    <property type="entry name" value="PKS_KR"/>
    <property type="match status" value="1"/>
</dbReference>
<comment type="caution">
    <text evidence="9">The sequence shown here is derived from an EMBL/GenBank/DDBJ whole genome shotgun (WGS) entry which is preliminary data.</text>
</comment>
<feature type="region of interest" description="C-terminal hotdog fold" evidence="4">
    <location>
        <begin position="1161"/>
        <end position="1305"/>
    </location>
</feature>
<dbReference type="InterPro" id="IPR001227">
    <property type="entry name" value="Ac_transferase_dom_sf"/>
</dbReference>
<evidence type="ECO:0000259" key="6">
    <source>
        <dbReference type="PROSITE" id="PS50075"/>
    </source>
</evidence>
<dbReference type="InterPro" id="IPR042104">
    <property type="entry name" value="PKS_dehydratase_sf"/>
</dbReference>
<gene>
    <name evidence="9" type="ORF">ACFO60_29895</name>
</gene>
<dbReference type="CDD" id="cd08955">
    <property type="entry name" value="KR_2_FAS_SDR_x"/>
    <property type="match status" value="1"/>
</dbReference>
<feature type="region of interest" description="Disordered" evidence="5">
    <location>
        <begin position="648"/>
        <end position="667"/>
    </location>
</feature>
<keyword evidence="1" id="KW-0596">Phosphopantetheine</keyword>
<feature type="domain" description="PKS/mFAS DH" evidence="8">
    <location>
        <begin position="1025"/>
        <end position="1305"/>
    </location>
</feature>
<dbReference type="InterPro" id="IPR049552">
    <property type="entry name" value="PKS_DH_N"/>
</dbReference>
<dbReference type="Gene3D" id="1.10.1200.10">
    <property type="entry name" value="ACP-like"/>
    <property type="match status" value="2"/>
</dbReference>
<dbReference type="InterPro" id="IPR016035">
    <property type="entry name" value="Acyl_Trfase/lysoPLipase"/>
</dbReference>
<dbReference type="SUPFAM" id="SSF52151">
    <property type="entry name" value="FabD/lysophospholipase-like"/>
    <property type="match status" value="1"/>
</dbReference>
<feature type="compositionally biased region" description="Low complexity" evidence="5">
    <location>
        <begin position="535"/>
        <end position="554"/>
    </location>
</feature>
<dbReference type="InterPro" id="IPR013968">
    <property type="entry name" value="PKS_KR"/>
</dbReference>
<dbReference type="PANTHER" id="PTHR43775:SF37">
    <property type="entry name" value="SI:DKEY-61P9.11"/>
    <property type="match status" value="1"/>
</dbReference>
<dbReference type="InterPro" id="IPR049551">
    <property type="entry name" value="PKS_DH_C"/>
</dbReference>
<evidence type="ECO:0000256" key="2">
    <source>
        <dbReference type="ARBA" id="ARBA00022553"/>
    </source>
</evidence>
<dbReference type="Gene3D" id="3.40.366.10">
    <property type="entry name" value="Malonyl-Coenzyme A Acyl Carrier Protein, domain 2"/>
    <property type="match status" value="1"/>
</dbReference>
<dbReference type="SMART" id="SM01294">
    <property type="entry name" value="PKS_PP_betabranch"/>
    <property type="match status" value="2"/>
</dbReference>
<dbReference type="PROSITE" id="PS52004">
    <property type="entry name" value="KS3_2"/>
    <property type="match status" value="1"/>
</dbReference>
<dbReference type="Gene3D" id="3.40.50.720">
    <property type="entry name" value="NAD(P)-binding Rossmann-like Domain"/>
    <property type="match status" value="1"/>
</dbReference>
<feature type="compositionally biased region" description="Polar residues" evidence="5">
    <location>
        <begin position="555"/>
        <end position="566"/>
    </location>
</feature>
<dbReference type="Pfam" id="PF02801">
    <property type="entry name" value="Ketoacyl-synt_C"/>
    <property type="match status" value="1"/>
</dbReference>
<dbReference type="EMBL" id="JBHSFP010000027">
    <property type="protein sequence ID" value="MFC4534993.1"/>
    <property type="molecule type" value="Genomic_DNA"/>
</dbReference>
<dbReference type="PROSITE" id="PS00606">
    <property type="entry name" value="KS3_1"/>
    <property type="match status" value="1"/>
</dbReference>
<dbReference type="InterPro" id="IPR032821">
    <property type="entry name" value="PKS_assoc"/>
</dbReference>
<dbReference type="InterPro" id="IPR014031">
    <property type="entry name" value="Ketoacyl_synth_C"/>
</dbReference>
<dbReference type="InterPro" id="IPR050091">
    <property type="entry name" value="PKS_NRPS_Biosynth_Enz"/>
</dbReference>
<organism evidence="9 10">
    <name type="scientific">Sphaerisporangium dianthi</name>
    <dbReference type="NCBI Taxonomy" id="1436120"/>
    <lineage>
        <taxon>Bacteria</taxon>
        <taxon>Bacillati</taxon>
        <taxon>Actinomycetota</taxon>
        <taxon>Actinomycetes</taxon>
        <taxon>Streptosporangiales</taxon>
        <taxon>Streptosporangiaceae</taxon>
        <taxon>Sphaerisporangium</taxon>
    </lineage>
</organism>
<dbReference type="Pfam" id="PF00550">
    <property type="entry name" value="PP-binding"/>
    <property type="match status" value="2"/>
</dbReference>
<dbReference type="InterPro" id="IPR014043">
    <property type="entry name" value="Acyl_transferase_dom"/>
</dbReference>
<feature type="region of interest" description="N-terminal hotdog fold" evidence="4">
    <location>
        <begin position="1025"/>
        <end position="1147"/>
    </location>
</feature>
<dbReference type="InterPro" id="IPR049900">
    <property type="entry name" value="PKS_mFAS_DH"/>
</dbReference>
<dbReference type="CDD" id="cd00833">
    <property type="entry name" value="PKS"/>
    <property type="match status" value="1"/>
</dbReference>
<dbReference type="Pfam" id="PF21089">
    <property type="entry name" value="PKS_DH_N"/>
    <property type="match status" value="1"/>
</dbReference>
<dbReference type="PROSITE" id="PS00012">
    <property type="entry name" value="PHOSPHOPANTETHEINE"/>
    <property type="match status" value="2"/>
</dbReference>
<protein>
    <submittedName>
        <fullName evidence="9">SDR family NAD(P)-dependent oxidoreductase</fullName>
    </submittedName>
</protein>
<evidence type="ECO:0000256" key="1">
    <source>
        <dbReference type="ARBA" id="ARBA00022450"/>
    </source>
</evidence>
<dbReference type="Pfam" id="PF14765">
    <property type="entry name" value="PS-DH"/>
    <property type="match status" value="1"/>
</dbReference>
<feature type="domain" description="Carrier" evidence="6">
    <location>
        <begin position="6"/>
        <end position="80"/>
    </location>
</feature>
<dbReference type="PANTHER" id="PTHR43775">
    <property type="entry name" value="FATTY ACID SYNTHASE"/>
    <property type="match status" value="1"/>
</dbReference>
<sequence>MTRRQEDVAEWLITRVAEMLSVEPATLSPDVPFTHLGLSSMQAVELSDDLQRWTGLTISPTLAFDHPTIAAAALHIAEATAPAPEAERAPASTPAPAEVAERMPIAIVGIGARLPGGGGAEGYWKVLREGVDAVGEIPANRWDGDALYDPDPDTPGRMNTRWGGFLDDVEGFDADFFAISSREAARMDPQQRVMLEVAWEALEDAGIAPSGLSGSLTGVFVGAATFDHGAGLLSSGVEAEAYDGTGSALSVIANRLSYCLNLRGPSIVADTACSSSLVAVHLACQALRSGEAELALAGGVNVITSPRIALSFSKGRLMAPDGRCKAFDHRANGYVRSEGAGMVVLKPLARALADGDRVYAVIKGGAVNQDGRTNGLAAPSRPAQEAVLRAAYAAAGVDPAGVDYVEAHGTGTAVGDPIEVGALASVLGRGRPAGRPLRIGSAKSNIGHAEAAAGVAGLIKTALSLHHGELPPTVHFEKPNPLLGLDRLPIVVQSEAGPWPERPSGPAVAGVSSFGFGGTNAHIVLTAAPSALPPGSTEATGTTGTSRHTGTTGSAPSDGTATSDGTVTPDAAAVHLFPVSARSEAALRRRAAAWAETARRHEGDPGWPARAAAAAALRSDHHRYRAAVVASDAGELAEAMTALAEGRRAPGVSGPHAAGHRSQRPTLVFPGQGAQWEGMGRRLAETVPAFRDAIRRCDAAMSRVLGRDLWDDETGLMATGTAHVPPALFAYQVALAEAWRSFGMDPVAVIGHSMGEIAAAHVAGALSLEDAARLVCVRSALLTEISGRGGLALVELEAGEAAKTIEGREHELSVAAVNGPRATVLSGAPAALDEVITSLEARGVFARRIAVDFAAHSPEVEPLQPRLRAALEGIEPRTAATMIYSTVAGEPVAGTDLGPAYWERNVREPVLFASTLSRLIADGHESFIEIAPHPVLSRSVAELADHLGNQVTVVSSARRDEDEARALLQAVGEMYTRGAAVRWPAVHQGAAHVDLPPHGWEHQNFPLLRAGARPAAAPRGTPWRGGLLGERVRVGAEPGLRLWPLPLDLDGAPELADHVADGVPLVPGAYWLVAAAQAAGAGPVALEDVGFAQPCPIGGTAGTADADLQLTLRRAGQGRSVFLITSDRGAGPVVHAEGVALEDGGQAPPYPAVEELTGRCGAAAEAGALYDRLRESGLDYGPRFRGLTDLSVGRGEALGRLRLPAGLDVDCAPLHPALLDAAFHTVAAAAGDRLRGGVLPLPAGASRVWARGHSGALRDGWAHAVVRSFGPRELIADVTVLDEEGRTVWSVSGLRLALISRRTSEEGRLYSVRWQPVSVGSAERVRGGRLVIAGRGGLGRELGDRLAAAGEPCLVAVEGPATAPGERSMDSCSYEDLLAEAEAMGGGLHGVVDARAVAAGAPAIDTLHDCASATVGLARAMARRAWPRDPARLWLLTSCTDAPAGAVVSGLGMVIANEHPELACSLIDVDADGLDGLVAALRAPRTPARLVVRDGVLLEPRFVALAAGGGGAPIRAQADYLVTGGLGSLGLQVARWLAGRGARRLVLLGRGEPGPEALRAIEELRETGAEVRVERADVADAARLREVLDGLPALAGVFHLAGVLEDALIDTLGEDVLRRALAAKAVGAWNLHSLTLNRPIEHFVMFSSLAGLFGSPGQGAYAAGNTFLDALAVLRAGRGLPAQSIDWGTWAGSGLAVEAGGVARLATRGMPPLRPDVAIELLDQAVDGGYPHLAAAAFDWAEFGRAGLGPSLLGLLEGFVSTDGAGSASVRGAVRDAVVAAGGAGERLDILRRFLLEQVSTVLGRSEKGLDTSVPLQELGFDSLMAMELRTRLEAGLDIRLSATVVYTYPTVEALAAGLLDRLGVVPGAPVQAAPGTPVQAAPGTPAEQDGDLAGLDDDELAALLSQELDLHGGTQ</sequence>
<dbReference type="Proteomes" id="UP001596004">
    <property type="component" value="Unassembled WGS sequence"/>
</dbReference>
<dbReference type="Pfam" id="PF00109">
    <property type="entry name" value="ketoacyl-synt"/>
    <property type="match status" value="1"/>
</dbReference>
<accession>A0ABV9CPS9</accession>
<dbReference type="InterPro" id="IPR009081">
    <property type="entry name" value="PP-bd_ACP"/>
</dbReference>
<feature type="active site" description="Proton donor; for dehydratase activity" evidence="4">
    <location>
        <position position="1220"/>
    </location>
</feature>
<dbReference type="InterPro" id="IPR016039">
    <property type="entry name" value="Thiolase-like"/>
</dbReference>
<evidence type="ECO:0000256" key="4">
    <source>
        <dbReference type="PROSITE-ProRule" id="PRU01363"/>
    </source>
</evidence>
<feature type="domain" description="Carrier" evidence="6">
    <location>
        <begin position="1786"/>
        <end position="1863"/>
    </location>
</feature>
<dbReference type="SUPFAM" id="SSF55048">
    <property type="entry name" value="Probable ACP-binding domain of malonyl-CoA ACP transacylase"/>
    <property type="match status" value="1"/>
</dbReference>
<dbReference type="SMART" id="SM00825">
    <property type="entry name" value="PKS_KS"/>
    <property type="match status" value="1"/>
</dbReference>
<reference evidence="10" key="1">
    <citation type="journal article" date="2019" name="Int. J. Syst. Evol. Microbiol.">
        <title>The Global Catalogue of Microorganisms (GCM) 10K type strain sequencing project: providing services to taxonomists for standard genome sequencing and annotation.</title>
        <authorList>
            <consortium name="The Broad Institute Genomics Platform"/>
            <consortium name="The Broad Institute Genome Sequencing Center for Infectious Disease"/>
            <person name="Wu L."/>
            <person name="Ma J."/>
        </authorList>
    </citation>
    <scope>NUCLEOTIDE SEQUENCE [LARGE SCALE GENOMIC DNA]</scope>
    <source>
        <strain evidence="10">CGMCC 4.7132</strain>
    </source>
</reference>
<dbReference type="SMART" id="SM00826">
    <property type="entry name" value="PKS_DH"/>
    <property type="match status" value="1"/>
</dbReference>
<dbReference type="PROSITE" id="PS52019">
    <property type="entry name" value="PKS_MFAS_DH"/>
    <property type="match status" value="1"/>
</dbReference>
<dbReference type="SUPFAM" id="SSF53901">
    <property type="entry name" value="Thiolase-like"/>
    <property type="match status" value="1"/>
</dbReference>
<dbReference type="InterPro" id="IPR016036">
    <property type="entry name" value="Malonyl_transacylase_ACP-bd"/>
</dbReference>
<dbReference type="InterPro" id="IPR006162">
    <property type="entry name" value="Ppantetheine_attach_site"/>
</dbReference>
<dbReference type="Gene3D" id="3.40.47.10">
    <property type="match status" value="1"/>
</dbReference>
<name>A0ABV9CPS9_9ACTN</name>
<feature type="region of interest" description="Disordered" evidence="5">
    <location>
        <begin position="528"/>
        <end position="567"/>
    </location>
</feature>
<dbReference type="InterPro" id="IPR020807">
    <property type="entry name" value="PKS_DH"/>
</dbReference>
<keyword evidence="3" id="KW-0808">Transferase</keyword>
<evidence type="ECO:0000313" key="10">
    <source>
        <dbReference type="Proteomes" id="UP001596004"/>
    </source>
</evidence>
<dbReference type="InterPro" id="IPR018201">
    <property type="entry name" value="Ketoacyl_synth_AS"/>
</dbReference>
<keyword evidence="2" id="KW-0597">Phosphoprotein</keyword>
<dbReference type="InterPro" id="IPR020841">
    <property type="entry name" value="PKS_Beta-ketoAc_synthase_dom"/>
</dbReference>
<proteinExistence type="predicted"/>
<dbReference type="Pfam" id="PF08659">
    <property type="entry name" value="KR"/>
    <property type="match status" value="1"/>
</dbReference>
<evidence type="ECO:0000259" key="7">
    <source>
        <dbReference type="PROSITE" id="PS52004"/>
    </source>
</evidence>
<dbReference type="Gene3D" id="3.30.70.3290">
    <property type="match status" value="1"/>
</dbReference>
<dbReference type="SUPFAM" id="SSF51735">
    <property type="entry name" value="NAD(P)-binding Rossmann-fold domains"/>
    <property type="match status" value="2"/>
</dbReference>
<dbReference type="InterPro" id="IPR036291">
    <property type="entry name" value="NAD(P)-bd_dom_sf"/>
</dbReference>
<evidence type="ECO:0000256" key="3">
    <source>
        <dbReference type="ARBA" id="ARBA00022679"/>
    </source>
</evidence>
<dbReference type="Pfam" id="PF16197">
    <property type="entry name" value="KAsynt_C_assoc"/>
    <property type="match status" value="1"/>
</dbReference>
<dbReference type="Gene3D" id="3.10.129.110">
    <property type="entry name" value="Polyketide synthase dehydratase"/>
    <property type="match status" value="1"/>
</dbReference>
<dbReference type="SMART" id="SM00827">
    <property type="entry name" value="PKS_AT"/>
    <property type="match status" value="1"/>
</dbReference>
<dbReference type="RefSeq" id="WP_380846731.1">
    <property type="nucleotide sequence ID" value="NZ_JBHSFP010000027.1"/>
</dbReference>